<name>A0A399RP49_9BACT</name>
<evidence type="ECO:0000313" key="3">
    <source>
        <dbReference type="Proteomes" id="UP000266005"/>
    </source>
</evidence>
<evidence type="ECO:0000256" key="1">
    <source>
        <dbReference type="SAM" id="SignalP"/>
    </source>
</evidence>
<organism evidence="2 3">
    <name type="scientific">Pontibacter oryzae</name>
    <dbReference type="NCBI Taxonomy" id="2304593"/>
    <lineage>
        <taxon>Bacteria</taxon>
        <taxon>Pseudomonadati</taxon>
        <taxon>Bacteroidota</taxon>
        <taxon>Cytophagia</taxon>
        <taxon>Cytophagales</taxon>
        <taxon>Hymenobacteraceae</taxon>
        <taxon>Pontibacter</taxon>
    </lineage>
</organism>
<feature type="signal peptide" evidence="1">
    <location>
        <begin position="1"/>
        <end position="18"/>
    </location>
</feature>
<comment type="caution">
    <text evidence="2">The sequence shown here is derived from an EMBL/GenBank/DDBJ whole genome shotgun (WGS) entry which is preliminary data.</text>
</comment>
<sequence>MNKLFTVLLALLSISAYGQVDQSIWDNLKTISTENYEIKFPSKWRHIPTGGQGPEQLLEASGQALPAVMNGSPVMVTIFFVKQDGKNLDDCKDKCLNGYRTNPDREFPERFIDGQEKIKLTQGEEAYMLNTRFYRKSKGLNQSRFDLVVYSDKAKAGYIYTVSIQYADNSYKFEKENNLADFARRLYSYLKLTV</sequence>
<dbReference type="Proteomes" id="UP000266005">
    <property type="component" value="Unassembled WGS sequence"/>
</dbReference>
<protein>
    <recommendedName>
        <fullName evidence="4">PsbP C-terminal domain-containing protein</fullName>
    </recommendedName>
</protein>
<feature type="chain" id="PRO_5017379408" description="PsbP C-terminal domain-containing protein" evidence="1">
    <location>
        <begin position="19"/>
        <end position="194"/>
    </location>
</feature>
<evidence type="ECO:0008006" key="4">
    <source>
        <dbReference type="Google" id="ProtNLM"/>
    </source>
</evidence>
<dbReference type="OrthoDB" id="1491384at2"/>
<dbReference type="AlphaFoldDB" id="A0A399RP49"/>
<keyword evidence="3" id="KW-1185">Reference proteome</keyword>
<keyword evidence="1" id="KW-0732">Signal</keyword>
<reference evidence="3" key="1">
    <citation type="submission" date="2018-08" db="EMBL/GenBank/DDBJ databases">
        <title>Mucilaginibacter sp. MYSH2.</title>
        <authorList>
            <person name="Seo T."/>
        </authorList>
    </citation>
    <scope>NUCLEOTIDE SEQUENCE [LARGE SCALE GENOMIC DNA]</scope>
    <source>
        <strain evidence="3">KIRAN</strain>
    </source>
</reference>
<accession>A0A399RP49</accession>
<gene>
    <name evidence="2" type="ORF">D1627_18235</name>
</gene>
<proteinExistence type="predicted"/>
<evidence type="ECO:0000313" key="2">
    <source>
        <dbReference type="EMBL" id="RIJ33550.1"/>
    </source>
</evidence>
<dbReference type="RefSeq" id="WP_119433712.1">
    <property type="nucleotide sequence ID" value="NZ_QWGE01000007.1"/>
</dbReference>
<dbReference type="EMBL" id="QWGE01000007">
    <property type="protein sequence ID" value="RIJ33550.1"/>
    <property type="molecule type" value="Genomic_DNA"/>
</dbReference>